<proteinExistence type="predicted"/>
<dbReference type="InterPro" id="IPR007712">
    <property type="entry name" value="RelE/ParE_toxin"/>
</dbReference>
<evidence type="ECO:0000313" key="3">
    <source>
        <dbReference type="Proteomes" id="UP000033497"/>
    </source>
</evidence>
<keyword evidence="1" id="KW-1277">Toxin-antitoxin system</keyword>
<dbReference type="Pfam" id="PF05016">
    <property type="entry name" value="ParE_toxin"/>
    <property type="match status" value="1"/>
</dbReference>
<dbReference type="Gene3D" id="3.30.2310.20">
    <property type="entry name" value="RelE-like"/>
    <property type="match status" value="1"/>
</dbReference>
<name>A0ABR5DLH8_9FLAO</name>
<comment type="caution">
    <text evidence="2">The sequence shown here is derived from an EMBL/GenBank/DDBJ whole genome shotgun (WGS) entry which is preliminary data.</text>
</comment>
<dbReference type="InterPro" id="IPR035093">
    <property type="entry name" value="RelE/ParE_toxin_dom_sf"/>
</dbReference>
<dbReference type="Proteomes" id="UP000033497">
    <property type="component" value="Unassembled WGS sequence"/>
</dbReference>
<accession>A0ABR5DLH8</accession>
<reference evidence="2 3" key="1">
    <citation type="submission" date="2014-10" db="EMBL/GenBank/DDBJ databases">
        <title>Genome sequencing of Vitellibacter vladivostokensis KMM 3516.</title>
        <authorList>
            <person name="Thevarajoo S."/>
            <person name="Selvaratnam C."/>
            <person name="Goh K.M."/>
            <person name="Chong C.S."/>
        </authorList>
    </citation>
    <scope>NUCLEOTIDE SEQUENCE [LARGE SCALE GENOMIC DNA]</scope>
    <source>
        <strain evidence="2 3">KMM 3516</strain>
    </source>
</reference>
<dbReference type="EMBL" id="JSVU01000001">
    <property type="protein sequence ID" value="KJJ39630.1"/>
    <property type="molecule type" value="Genomic_DNA"/>
</dbReference>
<keyword evidence="3" id="KW-1185">Reference proteome</keyword>
<organism evidence="2 3">
    <name type="scientific">Aequorivita vladivostokensis</name>
    <dbReference type="NCBI Taxonomy" id="171194"/>
    <lineage>
        <taxon>Bacteria</taxon>
        <taxon>Pseudomonadati</taxon>
        <taxon>Bacteroidota</taxon>
        <taxon>Flavobacteriia</taxon>
        <taxon>Flavobacteriales</taxon>
        <taxon>Flavobacteriaceae</taxon>
        <taxon>Aequorivita</taxon>
    </lineage>
</organism>
<gene>
    <name evidence="2" type="ORF">MB09_00095</name>
</gene>
<evidence type="ECO:0000256" key="1">
    <source>
        <dbReference type="ARBA" id="ARBA00022649"/>
    </source>
</evidence>
<evidence type="ECO:0000313" key="2">
    <source>
        <dbReference type="EMBL" id="KJJ39630.1"/>
    </source>
</evidence>
<protein>
    <submittedName>
        <fullName evidence="2">Plasmid stabilization protein</fullName>
    </submittedName>
</protein>
<sequence length="107" mass="13011">MELNGKPTYWTHRAKRDLEKIFHFNKVLYGTEKAKEISYSIRERTLLLENPEYDFERIGSVDESFNHLKHTYRKLIEGYCKITYRIGKKRIYIVRVFDTRQHPSKNL</sequence>